<dbReference type="AlphaFoldDB" id="A0A815EF69"/>
<comment type="caution">
    <text evidence="1">The sequence shown here is derived from an EMBL/GenBank/DDBJ whole genome shotgun (WGS) entry which is preliminary data.</text>
</comment>
<accession>A0A815EF69</accession>
<dbReference type="Proteomes" id="UP000663852">
    <property type="component" value="Unassembled WGS sequence"/>
</dbReference>
<proteinExistence type="predicted"/>
<evidence type="ECO:0000313" key="2">
    <source>
        <dbReference type="Proteomes" id="UP000663852"/>
    </source>
</evidence>
<organism evidence="1 2">
    <name type="scientific">Adineta ricciae</name>
    <name type="common">Rotifer</name>
    <dbReference type="NCBI Taxonomy" id="249248"/>
    <lineage>
        <taxon>Eukaryota</taxon>
        <taxon>Metazoa</taxon>
        <taxon>Spiralia</taxon>
        <taxon>Gnathifera</taxon>
        <taxon>Rotifera</taxon>
        <taxon>Eurotatoria</taxon>
        <taxon>Bdelloidea</taxon>
        <taxon>Adinetida</taxon>
        <taxon>Adinetidae</taxon>
        <taxon>Adineta</taxon>
    </lineage>
</organism>
<reference evidence="1" key="1">
    <citation type="submission" date="2021-02" db="EMBL/GenBank/DDBJ databases">
        <authorList>
            <person name="Nowell W R."/>
        </authorList>
    </citation>
    <scope>NUCLEOTIDE SEQUENCE</scope>
</reference>
<protein>
    <submittedName>
        <fullName evidence="1">Uncharacterized protein</fullName>
    </submittedName>
</protein>
<name>A0A815EF69_ADIRI</name>
<sequence>MEYASPYIPVVPRILPSQNPSKIFPVNEDPYSHQYLDNYSPSTHVNPTINSYGPLSTRAQLNQHDLSPVLSNHADKIKNKKGVYHEPLKDNSGDFYPNGYPYRSAYEQQYPSGNYYDYPRMDSFERNPLQCSKAIIITFGAVIGLSDCCKVIVVKDLESEVSFSKFQLANYELGNEKFFGCRTKVFLCKEVFLGDSV</sequence>
<gene>
    <name evidence="1" type="ORF">EDS130_LOCUS31138</name>
</gene>
<dbReference type="OrthoDB" id="9988800at2759"/>
<evidence type="ECO:0000313" key="1">
    <source>
        <dbReference type="EMBL" id="CAF1310933.1"/>
    </source>
</evidence>
<dbReference type="EMBL" id="CAJNOJ010000225">
    <property type="protein sequence ID" value="CAF1310933.1"/>
    <property type="molecule type" value="Genomic_DNA"/>
</dbReference>